<evidence type="ECO:0000256" key="3">
    <source>
        <dbReference type="ARBA" id="ARBA00022475"/>
    </source>
</evidence>
<evidence type="ECO:0000256" key="10">
    <source>
        <dbReference type="ARBA" id="ARBA00023170"/>
    </source>
</evidence>
<organism evidence="15 16">
    <name type="scientific">Cloeon dipterum</name>
    <dbReference type="NCBI Taxonomy" id="197152"/>
    <lineage>
        <taxon>Eukaryota</taxon>
        <taxon>Metazoa</taxon>
        <taxon>Ecdysozoa</taxon>
        <taxon>Arthropoda</taxon>
        <taxon>Hexapoda</taxon>
        <taxon>Insecta</taxon>
        <taxon>Pterygota</taxon>
        <taxon>Palaeoptera</taxon>
        <taxon>Ephemeroptera</taxon>
        <taxon>Pisciforma</taxon>
        <taxon>Baetidae</taxon>
        <taxon>Cloeon</taxon>
    </lineage>
</organism>
<dbReference type="GO" id="GO:0005886">
    <property type="term" value="C:plasma membrane"/>
    <property type="evidence" value="ECO:0007669"/>
    <property type="project" value="UniProtKB-SubCell"/>
</dbReference>
<dbReference type="InterPro" id="IPR005428">
    <property type="entry name" value="CD36/SCARB1/SNMP1"/>
</dbReference>
<comment type="similarity">
    <text evidence="2">Belongs to the CD36 family.</text>
</comment>
<comment type="subcellular location">
    <subcellularLocation>
        <location evidence="1">Cell membrane</location>
        <topology evidence="1">Multi-pass membrane protein</topology>
    </subcellularLocation>
</comment>
<dbReference type="PRINTS" id="PR01609">
    <property type="entry name" value="CD36FAMILY"/>
</dbReference>
<reference evidence="15 16" key="1">
    <citation type="submission" date="2020-04" db="EMBL/GenBank/DDBJ databases">
        <authorList>
            <person name="Alioto T."/>
            <person name="Alioto T."/>
            <person name="Gomez Garrido J."/>
        </authorList>
    </citation>
    <scope>NUCLEOTIDE SEQUENCE [LARGE SCALE GENOMIC DNA]</scope>
</reference>
<keyword evidence="10" id="KW-0675">Receptor</keyword>
<dbReference type="InterPro" id="IPR002159">
    <property type="entry name" value="CD36_fam"/>
</dbReference>
<feature type="disulfide bond" evidence="13">
    <location>
        <begin position="789"/>
        <end position="857"/>
    </location>
</feature>
<evidence type="ECO:0000256" key="14">
    <source>
        <dbReference type="SAM" id="Phobius"/>
    </source>
</evidence>
<dbReference type="Proteomes" id="UP000494165">
    <property type="component" value="Unassembled WGS sequence"/>
</dbReference>
<evidence type="ECO:0000313" key="15">
    <source>
        <dbReference type="EMBL" id="CAB3365853.1"/>
    </source>
</evidence>
<keyword evidence="3" id="KW-1003">Cell membrane</keyword>
<name>A0A8S1CKS5_9INSE</name>
<feature type="transmembrane region" description="Helical" evidence="14">
    <location>
        <begin position="153"/>
        <end position="171"/>
    </location>
</feature>
<feature type="transmembrane region" description="Helical" evidence="14">
    <location>
        <begin position="516"/>
        <end position="539"/>
    </location>
</feature>
<dbReference type="PRINTS" id="PR01610">
    <property type="entry name" value="CD36ANTIGEN"/>
</dbReference>
<evidence type="ECO:0000256" key="6">
    <source>
        <dbReference type="ARBA" id="ARBA00022725"/>
    </source>
</evidence>
<keyword evidence="9 13" id="KW-1015">Disulfide bond</keyword>
<evidence type="ECO:0000256" key="1">
    <source>
        <dbReference type="ARBA" id="ARBA00004651"/>
    </source>
</evidence>
<evidence type="ECO:0000256" key="4">
    <source>
        <dbReference type="ARBA" id="ARBA00022606"/>
    </source>
</evidence>
<dbReference type="PANTHER" id="PTHR11923">
    <property type="entry name" value="SCAVENGER RECEPTOR CLASS B TYPE-1 SR-B1"/>
    <property type="match status" value="1"/>
</dbReference>
<feature type="transmembrane region" description="Helical" evidence="14">
    <location>
        <begin position="983"/>
        <end position="1002"/>
    </location>
</feature>
<feature type="transmembrane region" description="Helical" evidence="14">
    <location>
        <begin position="6"/>
        <end position="28"/>
    </location>
</feature>
<evidence type="ECO:0000256" key="8">
    <source>
        <dbReference type="ARBA" id="ARBA00023136"/>
    </source>
</evidence>
<gene>
    <name evidence="15" type="ORF">CLODIP_2_CD06586</name>
</gene>
<dbReference type="GO" id="GO:0007608">
    <property type="term" value="P:sensory perception of smell"/>
    <property type="evidence" value="ECO:0007669"/>
    <property type="project" value="UniProtKB-KW"/>
</dbReference>
<dbReference type="OrthoDB" id="10024078at2759"/>
<keyword evidence="16" id="KW-1185">Reference proteome</keyword>
<keyword evidence="4" id="KW-0716">Sensory transduction</keyword>
<dbReference type="GO" id="GO:0005737">
    <property type="term" value="C:cytoplasm"/>
    <property type="evidence" value="ECO:0007669"/>
    <property type="project" value="TreeGrafter"/>
</dbReference>
<feature type="disulfide bond" evidence="13">
    <location>
        <begin position="859"/>
        <end position="865"/>
    </location>
</feature>
<keyword evidence="11" id="KW-0325">Glycoprotein</keyword>
<dbReference type="PANTHER" id="PTHR11923:SF109">
    <property type="entry name" value="SENSORY NEURON MEMBRANE PROTEIN 2"/>
    <property type="match status" value="1"/>
</dbReference>
<dbReference type="AlphaFoldDB" id="A0A8S1CKS5"/>
<proteinExistence type="inferred from homology"/>
<keyword evidence="6" id="KW-0552">Olfaction</keyword>
<evidence type="ECO:0000313" key="16">
    <source>
        <dbReference type="Proteomes" id="UP000494165"/>
    </source>
</evidence>
<dbReference type="Pfam" id="PF01130">
    <property type="entry name" value="CD36"/>
    <property type="match status" value="2"/>
</dbReference>
<evidence type="ECO:0000256" key="12">
    <source>
        <dbReference type="ARBA" id="ARBA00040645"/>
    </source>
</evidence>
<sequence>MALNIGGWLAGLGVILVAVGGVLGWGLFPSMIEDEITKNVVLANDSTSYKFWNKLPQPVEFKVYIWEVENPDGVLLHGEKPKMKEAGPYTYLLNRTKENIKFSEDGNFVEFEQRTSYKFSPELSGPSLSEDDEVTVLNTALMSMFIEGDIKEWLWGIAGLDVIFGYFLFGAPSSVFMNIKVRDLLFDGMIIKCDGKDDSRLLPPFYRYDEKSENYYYSFLDHRNGETDGHFKVMTGKSDVSKLGQIVEWEHNSTLNCWYGDECNTIRGSDATIFPPFLDEESKIHVHSTDLCRSLYLTYDREIEHKGLNGYRYSVDPVQLGNVSTMPENYCYCPSNGACLKEGALDLTSCYNTPVIFSMPHFYGAPQYEQMVENLKPNKEEHQIYLDVETNSGAVLRAARRVQYNLMIKPIRWIVMTDHLPGVVLPLYWVDEFFDLNEKNTDFWKDLVVNKINLVDTVRWTLIGVGCVLFLIGTALHCHKQITPTKQKKQASMCPTLFNKKLYFNNQLDTDMSCNIGGWLAAVGAILIAVGGVFGWGLLPSMIEDEITKNVVLAKDSATYKLWKQLPQPMEFKVYIWEVDNPDEVQSNGAKPKMKETGPYTYLLNRTKENIKFSEDGNFVEFEQRTFYEFSPELSGPSLSEDDDVTVLNSAMMGLFLASDILDDELGLRAMGSAYRSLFDDYTSVFTKIKVRDLLFDGLMIRCKEKHEELFWEGVCNALAENYKKGLLSPFIRYDEKNDNFFYSFLNHRNGETDGHFKVMTGKSDVSKLGEIVEWEHNSTLDFWYGDECNTIRGSDATIFPPFLDEKSKIYVHSTDLCKSLYMTYEKEINHTGVDGYRYVVDPVQLGNVSSVPENYCYCPSFGACLKEGVVDLTSCYNAPVIFSMPHFYGAPQYEQMVENLKPNKEEHQMYLDVERKSGVPLRASRRAQFNLMIKSIRKADVTKNLPQVVLPLFWMDESFELDEEASDSLKFLVVSKLSFVDTVRWVLIGVGCVLFSIGAFLHSKRRISPKKPTEQTELESMS</sequence>
<evidence type="ECO:0000256" key="7">
    <source>
        <dbReference type="ARBA" id="ARBA00022989"/>
    </source>
</evidence>
<feature type="disulfide bond" evidence="13">
    <location>
        <begin position="818"/>
        <end position="876"/>
    </location>
</feature>
<comment type="caution">
    <text evidence="15">The sequence shown here is derived from an EMBL/GenBank/DDBJ whole genome shotgun (WGS) entry which is preliminary data.</text>
</comment>
<evidence type="ECO:0000256" key="2">
    <source>
        <dbReference type="ARBA" id="ARBA00010532"/>
    </source>
</evidence>
<evidence type="ECO:0000256" key="5">
    <source>
        <dbReference type="ARBA" id="ARBA00022692"/>
    </source>
</evidence>
<accession>A0A8S1CKS5</accession>
<feature type="transmembrane region" description="Helical" evidence="14">
    <location>
        <begin position="460"/>
        <end position="479"/>
    </location>
</feature>
<evidence type="ECO:0000256" key="13">
    <source>
        <dbReference type="PIRSR" id="PIRSR605428-52"/>
    </source>
</evidence>
<keyword evidence="8 14" id="KW-0472">Membrane</keyword>
<evidence type="ECO:0000256" key="9">
    <source>
        <dbReference type="ARBA" id="ARBA00023157"/>
    </source>
</evidence>
<dbReference type="EMBL" id="CADEPI010000022">
    <property type="protein sequence ID" value="CAB3365853.1"/>
    <property type="molecule type" value="Genomic_DNA"/>
</dbReference>
<dbReference type="GO" id="GO:0005044">
    <property type="term" value="F:scavenger receptor activity"/>
    <property type="evidence" value="ECO:0007669"/>
    <property type="project" value="TreeGrafter"/>
</dbReference>
<keyword evidence="5 14" id="KW-0812">Transmembrane</keyword>
<evidence type="ECO:0000256" key="11">
    <source>
        <dbReference type="ARBA" id="ARBA00023180"/>
    </source>
</evidence>
<keyword evidence="7 14" id="KW-1133">Transmembrane helix</keyword>
<protein>
    <recommendedName>
        <fullName evidence="12">Sensory neuron membrane protein 2</fullName>
    </recommendedName>
</protein>